<dbReference type="InterPro" id="IPR029063">
    <property type="entry name" value="SAM-dependent_MTases_sf"/>
</dbReference>
<dbReference type="OrthoDB" id="10017101at2759"/>
<dbReference type="Pfam" id="PF13847">
    <property type="entry name" value="Methyltransf_31"/>
    <property type="match status" value="1"/>
</dbReference>
<dbReference type="InterPro" id="IPR025714">
    <property type="entry name" value="Methyltranfer_dom"/>
</dbReference>
<sequence>MASKEAKYINGYHPSVLRSHNWRTVENSAAYLIPYLRPDMHILDVGCGPGTITADFARLAPQGQVVGLEHSAEVLDKARENAAERGLTNIKFSVGDIHKLDFPDNAFDLVHAHQVLQHVGDPVKALSEMRRVTKPGGFVAVREGDFANQVYYPEDSCLEELLNLHATIARSLGGEPNAGRRIVSWAMKAGFPRENIKATASAWCYSSPKERAWWGDMWAERTVKSGLATSALEMGLATQERLEQIADALRKWAANEDGWYALMHGEILCTV</sequence>
<accession>A0A1X6NA16</accession>
<dbReference type="Proteomes" id="UP000194127">
    <property type="component" value="Unassembled WGS sequence"/>
</dbReference>
<feature type="domain" description="Methyltransferase" evidence="1">
    <location>
        <begin position="38"/>
        <end position="145"/>
    </location>
</feature>
<dbReference type="GeneID" id="36332920"/>
<name>A0A1X6NA16_9APHY</name>
<evidence type="ECO:0000313" key="2">
    <source>
        <dbReference type="EMBL" id="OSX65352.1"/>
    </source>
</evidence>
<evidence type="ECO:0000313" key="3">
    <source>
        <dbReference type="Proteomes" id="UP000194127"/>
    </source>
</evidence>
<dbReference type="GO" id="GO:0008168">
    <property type="term" value="F:methyltransferase activity"/>
    <property type="evidence" value="ECO:0007669"/>
    <property type="project" value="TreeGrafter"/>
</dbReference>
<dbReference type="EMBL" id="KZ110593">
    <property type="protein sequence ID" value="OSX65352.1"/>
    <property type="molecule type" value="Genomic_DNA"/>
</dbReference>
<organism evidence="2 3">
    <name type="scientific">Postia placenta MAD-698-R-SB12</name>
    <dbReference type="NCBI Taxonomy" id="670580"/>
    <lineage>
        <taxon>Eukaryota</taxon>
        <taxon>Fungi</taxon>
        <taxon>Dikarya</taxon>
        <taxon>Basidiomycota</taxon>
        <taxon>Agaricomycotina</taxon>
        <taxon>Agaricomycetes</taxon>
        <taxon>Polyporales</taxon>
        <taxon>Adustoporiaceae</taxon>
        <taxon>Rhodonia</taxon>
    </lineage>
</organism>
<reference evidence="2 3" key="1">
    <citation type="submission" date="2017-04" db="EMBL/GenBank/DDBJ databases">
        <title>Genome Sequence of the Model Brown-Rot Fungus Postia placenta SB12.</title>
        <authorList>
            <consortium name="DOE Joint Genome Institute"/>
            <person name="Gaskell J."/>
            <person name="Kersten P."/>
            <person name="Larrondo L.F."/>
            <person name="Canessa P."/>
            <person name="Martinez D."/>
            <person name="Hibbett D."/>
            <person name="Schmoll M."/>
            <person name="Kubicek C.P."/>
            <person name="Martinez A.T."/>
            <person name="Yadav J."/>
            <person name="Master E."/>
            <person name="Magnuson J.K."/>
            <person name="James T."/>
            <person name="Yaver D."/>
            <person name="Berka R."/>
            <person name="Labutti K."/>
            <person name="Lipzen A."/>
            <person name="Aerts A."/>
            <person name="Barry K."/>
            <person name="Henrissat B."/>
            <person name="Blanchette R."/>
            <person name="Grigoriev I."/>
            <person name="Cullen D."/>
        </authorList>
    </citation>
    <scope>NUCLEOTIDE SEQUENCE [LARGE SCALE GENOMIC DNA]</scope>
    <source>
        <strain evidence="2 3">MAD-698-R-SB12</strain>
    </source>
</reference>
<dbReference type="PANTHER" id="PTHR43591">
    <property type="entry name" value="METHYLTRANSFERASE"/>
    <property type="match status" value="1"/>
</dbReference>
<proteinExistence type="predicted"/>
<evidence type="ECO:0000259" key="1">
    <source>
        <dbReference type="Pfam" id="PF13847"/>
    </source>
</evidence>
<dbReference type="PANTHER" id="PTHR43591:SF24">
    <property type="entry name" value="2-METHOXY-6-POLYPRENYL-1,4-BENZOQUINOL METHYLASE, MITOCHONDRIAL"/>
    <property type="match status" value="1"/>
</dbReference>
<keyword evidence="3" id="KW-1185">Reference proteome</keyword>
<dbReference type="STRING" id="670580.A0A1X6NA16"/>
<dbReference type="AlphaFoldDB" id="A0A1X6NA16"/>
<dbReference type="RefSeq" id="XP_024342146.1">
    <property type="nucleotide sequence ID" value="XM_024487971.1"/>
</dbReference>
<dbReference type="CDD" id="cd02440">
    <property type="entry name" value="AdoMet_MTases"/>
    <property type="match status" value="1"/>
</dbReference>
<protein>
    <recommendedName>
        <fullName evidence="1">Methyltransferase domain-containing protein</fullName>
    </recommendedName>
</protein>
<dbReference type="SUPFAM" id="SSF53335">
    <property type="entry name" value="S-adenosyl-L-methionine-dependent methyltransferases"/>
    <property type="match status" value="1"/>
</dbReference>
<dbReference type="Gene3D" id="3.40.50.150">
    <property type="entry name" value="Vaccinia Virus protein VP39"/>
    <property type="match status" value="1"/>
</dbReference>
<gene>
    <name evidence="2" type="ORF">POSPLADRAFT_1167584</name>
</gene>